<dbReference type="Pfam" id="PF04199">
    <property type="entry name" value="Cyclase"/>
    <property type="match status" value="1"/>
</dbReference>
<dbReference type="RefSeq" id="WP_076441734.1">
    <property type="nucleotide sequence ID" value="NZ_FTNI01000036.1"/>
</dbReference>
<dbReference type="AlphaFoldDB" id="A0A1N7H3L4"/>
<evidence type="ECO:0000313" key="1">
    <source>
        <dbReference type="EMBL" id="SIS19278.1"/>
    </source>
</evidence>
<dbReference type="STRING" id="58117.SAMN05421833_13624"/>
<dbReference type="Gene3D" id="3.50.30.50">
    <property type="entry name" value="Putative cyclase"/>
    <property type="match status" value="1"/>
</dbReference>
<organism evidence="1 2">
    <name type="scientific">Microbispora rosea</name>
    <dbReference type="NCBI Taxonomy" id="58117"/>
    <lineage>
        <taxon>Bacteria</taxon>
        <taxon>Bacillati</taxon>
        <taxon>Actinomycetota</taxon>
        <taxon>Actinomycetes</taxon>
        <taxon>Streptosporangiales</taxon>
        <taxon>Streptosporangiaceae</taxon>
        <taxon>Microbispora</taxon>
    </lineage>
</organism>
<dbReference type="SUPFAM" id="SSF102198">
    <property type="entry name" value="Putative cyclase"/>
    <property type="match status" value="1"/>
</dbReference>
<dbReference type="EMBL" id="FTNI01000036">
    <property type="protein sequence ID" value="SIS19278.1"/>
    <property type="molecule type" value="Genomic_DNA"/>
</dbReference>
<reference evidence="2" key="1">
    <citation type="submission" date="2017-01" db="EMBL/GenBank/DDBJ databases">
        <authorList>
            <person name="Varghese N."/>
            <person name="Submissions S."/>
        </authorList>
    </citation>
    <scope>NUCLEOTIDE SEQUENCE [LARGE SCALE GENOMIC DNA]</scope>
    <source>
        <strain evidence="2">ATCC 12950</strain>
    </source>
</reference>
<protein>
    <submittedName>
        <fullName evidence="1">Kynurenine formamidase</fullName>
    </submittedName>
</protein>
<keyword evidence="2" id="KW-1185">Reference proteome</keyword>
<dbReference type="GO" id="GO:0004061">
    <property type="term" value="F:arylformamidase activity"/>
    <property type="evidence" value="ECO:0007669"/>
    <property type="project" value="InterPro"/>
</dbReference>
<dbReference type="InterPro" id="IPR007325">
    <property type="entry name" value="KFase/CYL"/>
</dbReference>
<dbReference type="InterPro" id="IPR037175">
    <property type="entry name" value="KFase_sf"/>
</dbReference>
<accession>A0A1N7H3L4</accession>
<gene>
    <name evidence="1" type="ORF">SAMN05421833_13624</name>
</gene>
<dbReference type="OrthoDB" id="7067800at2"/>
<dbReference type="GO" id="GO:0019441">
    <property type="term" value="P:L-tryptophan catabolic process to kynurenine"/>
    <property type="evidence" value="ECO:0007669"/>
    <property type="project" value="InterPro"/>
</dbReference>
<dbReference type="Proteomes" id="UP000186096">
    <property type="component" value="Unassembled WGS sequence"/>
</dbReference>
<name>A0A1N7H3L4_9ACTN</name>
<sequence length="266" mass="27950">MTSFQALSEGVNACRIVDLSSDVGNHADGPFKTEIDALEPVPGARFFCENVLPKVAPHAVGRLRPENFPKGAFLRHEMVRASVHAGSHVDAPGHYGPADDGSPGLINEAPLGSFIAPGLMYDVSRLPDDVVGLRHVDVPGRGSEGAIALIRTGGGKAIGSDLVEAFLDAGITVLGTDGESFDGPFAPMIDRYLASGDDAALWPAHVLGRSRPYYQLERLRNLEKLPASGFLVIAFPVLIEGATAAWTRAVALVPQGGAAQAPGREE</sequence>
<proteinExistence type="predicted"/>
<evidence type="ECO:0000313" key="2">
    <source>
        <dbReference type="Proteomes" id="UP000186096"/>
    </source>
</evidence>